<dbReference type="InterPro" id="IPR013221">
    <property type="entry name" value="Mur_ligase_cen"/>
</dbReference>
<dbReference type="InterPro" id="IPR004101">
    <property type="entry name" value="Mur_ligase_C"/>
</dbReference>
<organism evidence="18">
    <name type="scientific">uncultured Flavobacteriia bacterium</name>
    <dbReference type="NCBI Taxonomy" id="212695"/>
    <lineage>
        <taxon>Bacteria</taxon>
        <taxon>Pseudomonadati</taxon>
        <taxon>Bacteroidota</taxon>
        <taxon>Flavobacteriia</taxon>
        <taxon>environmental samples</taxon>
    </lineage>
</organism>
<dbReference type="GO" id="GO:0005737">
    <property type="term" value="C:cytoplasm"/>
    <property type="evidence" value="ECO:0007669"/>
    <property type="project" value="UniProtKB-SubCell"/>
</dbReference>
<dbReference type="EC" id="6.3.2.8" evidence="3 14"/>
<dbReference type="GO" id="GO:0008763">
    <property type="term" value="F:UDP-N-acetylmuramate-L-alanine ligase activity"/>
    <property type="evidence" value="ECO:0007669"/>
    <property type="project" value="UniProtKB-UniRule"/>
</dbReference>
<dbReference type="AlphaFoldDB" id="H6RFV7"/>
<dbReference type="Gene3D" id="3.90.190.20">
    <property type="entry name" value="Mur ligase, C-terminal domain"/>
    <property type="match status" value="1"/>
</dbReference>
<dbReference type="NCBIfam" id="TIGR01082">
    <property type="entry name" value="murC"/>
    <property type="match status" value="1"/>
</dbReference>
<dbReference type="InterPro" id="IPR036565">
    <property type="entry name" value="Mur-like_cat_sf"/>
</dbReference>
<dbReference type="GO" id="GO:0005524">
    <property type="term" value="F:ATP binding"/>
    <property type="evidence" value="ECO:0007669"/>
    <property type="project" value="UniProtKB-UniRule"/>
</dbReference>
<keyword evidence="6 14" id="KW-0132">Cell division</keyword>
<evidence type="ECO:0000256" key="8">
    <source>
        <dbReference type="ARBA" id="ARBA00022840"/>
    </source>
</evidence>
<dbReference type="InterPro" id="IPR005758">
    <property type="entry name" value="UDP-N-AcMur_Ala_ligase_MurC"/>
</dbReference>
<keyword evidence="8 14" id="KW-0067">ATP-binding</keyword>
<keyword evidence="5 14" id="KW-0436">Ligase</keyword>
<comment type="subcellular location">
    <subcellularLocation>
        <location evidence="1 14">Cytoplasm</location>
    </subcellularLocation>
</comment>
<evidence type="ECO:0000256" key="13">
    <source>
        <dbReference type="ARBA" id="ARBA00047833"/>
    </source>
</evidence>
<dbReference type="PANTHER" id="PTHR43445">
    <property type="entry name" value="UDP-N-ACETYLMURAMATE--L-ALANINE LIGASE-RELATED"/>
    <property type="match status" value="1"/>
</dbReference>
<dbReference type="Pfam" id="PF08245">
    <property type="entry name" value="Mur_ligase_M"/>
    <property type="match status" value="1"/>
</dbReference>
<name>H6RFV7_9BACT</name>
<protein>
    <recommendedName>
        <fullName evidence="3 14">UDP-N-acetylmuramate--L-alanine ligase</fullName>
        <ecNumber evidence="3 14">6.3.2.8</ecNumber>
    </recommendedName>
    <alternativeName>
        <fullName evidence="14">UDP-N-acetylmuramoyl-L-alanine synthetase</fullName>
    </alternativeName>
</protein>
<dbReference type="SUPFAM" id="SSF53244">
    <property type="entry name" value="MurD-like peptide ligases, peptide-binding domain"/>
    <property type="match status" value="1"/>
</dbReference>
<reference evidence="18" key="2">
    <citation type="submission" date="2012-02" db="EMBL/GenBank/DDBJ databases">
        <authorList>
            <person name="Genoscope - CEA"/>
        </authorList>
    </citation>
    <scope>NUCLEOTIDE SEQUENCE</scope>
</reference>
<comment type="function">
    <text evidence="14">Cell wall formation.</text>
</comment>
<keyword evidence="4 14" id="KW-0963">Cytoplasm</keyword>
<evidence type="ECO:0000259" key="15">
    <source>
        <dbReference type="Pfam" id="PF01225"/>
    </source>
</evidence>
<feature type="binding site" evidence="14">
    <location>
        <begin position="110"/>
        <end position="116"/>
    </location>
    <ligand>
        <name>ATP</name>
        <dbReference type="ChEBI" id="CHEBI:30616"/>
    </ligand>
</feature>
<dbReference type="GO" id="GO:0008360">
    <property type="term" value="P:regulation of cell shape"/>
    <property type="evidence" value="ECO:0007669"/>
    <property type="project" value="UniProtKB-KW"/>
</dbReference>
<dbReference type="Gene3D" id="3.40.1190.10">
    <property type="entry name" value="Mur-like, catalytic domain"/>
    <property type="match status" value="1"/>
</dbReference>
<comment type="similarity">
    <text evidence="14">Belongs to the MurCDEF family.</text>
</comment>
<dbReference type="SUPFAM" id="SSF53623">
    <property type="entry name" value="MurD-like peptide ligases, catalytic domain"/>
    <property type="match status" value="1"/>
</dbReference>
<dbReference type="Gene3D" id="3.40.50.720">
    <property type="entry name" value="NAD(P)-binding Rossmann-like Domain"/>
    <property type="match status" value="1"/>
</dbReference>
<keyword evidence="12 14" id="KW-0961">Cell wall biogenesis/degradation</keyword>
<dbReference type="GO" id="GO:0051301">
    <property type="term" value="P:cell division"/>
    <property type="evidence" value="ECO:0007669"/>
    <property type="project" value="UniProtKB-KW"/>
</dbReference>
<evidence type="ECO:0000256" key="6">
    <source>
        <dbReference type="ARBA" id="ARBA00022618"/>
    </source>
</evidence>
<evidence type="ECO:0000256" key="1">
    <source>
        <dbReference type="ARBA" id="ARBA00004496"/>
    </source>
</evidence>
<dbReference type="UniPathway" id="UPA00219"/>
<reference evidence="18" key="1">
    <citation type="journal article" date="2012" name="Environ. Microbiol.">
        <title>Genomic content of uncultured Bacteroidetes from contrasting oceanic provinces in the North Atlantic Ocean.</title>
        <authorList>
            <person name="Gomez-Pereira P.R."/>
            <person name="Schuler M."/>
            <person name="Fuchs B.M."/>
            <person name="Bennke C."/>
            <person name="Teeling H."/>
            <person name="Waldmann J."/>
            <person name="Richter M."/>
            <person name="Barbe V."/>
            <person name="Bataille E."/>
            <person name="Glockner F.O."/>
            <person name="Amann R."/>
        </authorList>
    </citation>
    <scope>NUCLEOTIDE SEQUENCE</scope>
</reference>
<evidence type="ECO:0000256" key="11">
    <source>
        <dbReference type="ARBA" id="ARBA00023306"/>
    </source>
</evidence>
<dbReference type="SUPFAM" id="SSF51984">
    <property type="entry name" value="MurCD N-terminal domain"/>
    <property type="match status" value="1"/>
</dbReference>
<evidence type="ECO:0000256" key="4">
    <source>
        <dbReference type="ARBA" id="ARBA00022490"/>
    </source>
</evidence>
<evidence type="ECO:0000259" key="16">
    <source>
        <dbReference type="Pfam" id="PF02875"/>
    </source>
</evidence>
<evidence type="ECO:0000256" key="10">
    <source>
        <dbReference type="ARBA" id="ARBA00022984"/>
    </source>
</evidence>
<keyword evidence="7 14" id="KW-0547">Nucleotide-binding</keyword>
<dbReference type="PANTHER" id="PTHR43445:SF3">
    <property type="entry name" value="UDP-N-ACETYLMURAMATE--L-ALANINE LIGASE"/>
    <property type="match status" value="1"/>
</dbReference>
<evidence type="ECO:0000256" key="5">
    <source>
        <dbReference type="ARBA" id="ARBA00022598"/>
    </source>
</evidence>
<proteinExistence type="inferred from homology"/>
<evidence type="ECO:0000259" key="17">
    <source>
        <dbReference type="Pfam" id="PF08245"/>
    </source>
</evidence>
<dbReference type="InterPro" id="IPR036615">
    <property type="entry name" value="Mur_ligase_C_dom_sf"/>
</dbReference>
<dbReference type="InterPro" id="IPR050061">
    <property type="entry name" value="MurCDEF_pg_biosynth"/>
</dbReference>
<feature type="domain" description="Mur ligase C-terminal" evidence="16">
    <location>
        <begin position="304"/>
        <end position="426"/>
    </location>
</feature>
<feature type="domain" description="Mur ligase central" evidence="17">
    <location>
        <begin position="108"/>
        <end position="282"/>
    </location>
</feature>
<comment type="pathway">
    <text evidence="2 14">Cell wall biogenesis; peptidoglycan biosynthesis.</text>
</comment>
<dbReference type="InterPro" id="IPR000713">
    <property type="entry name" value="Mur_ligase_N"/>
</dbReference>
<dbReference type="Pfam" id="PF02875">
    <property type="entry name" value="Mur_ligase_C"/>
    <property type="match status" value="1"/>
</dbReference>
<evidence type="ECO:0000256" key="12">
    <source>
        <dbReference type="ARBA" id="ARBA00023316"/>
    </source>
</evidence>
<keyword evidence="11 14" id="KW-0131">Cell cycle</keyword>
<keyword evidence="10 14" id="KW-0573">Peptidoglycan synthesis</keyword>
<evidence type="ECO:0000256" key="9">
    <source>
        <dbReference type="ARBA" id="ARBA00022960"/>
    </source>
</evidence>
<feature type="domain" description="Mur ligase N-terminal catalytic" evidence="15">
    <location>
        <begin position="4"/>
        <end position="101"/>
    </location>
</feature>
<dbReference type="HAMAP" id="MF_00046">
    <property type="entry name" value="MurC"/>
    <property type="match status" value="1"/>
</dbReference>
<evidence type="ECO:0000256" key="3">
    <source>
        <dbReference type="ARBA" id="ARBA00012211"/>
    </source>
</evidence>
<evidence type="ECO:0000256" key="7">
    <source>
        <dbReference type="ARBA" id="ARBA00022741"/>
    </source>
</evidence>
<dbReference type="GO" id="GO:0071555">
    <property type="term" value="P:cell wall organization"/>
    <property type="evidence" value="ECO:0007669"/>
    <property type="project" value="UniProtKB-KW"/>
</dbReference>
<gene>
    <name evidence="14 18" type="primary">murC</name>
    <name evidence="18" type="ORF">VIS_S3CCB20017</name>
</gene>
<comment type="catalytic activity">
    <reaction evidence="13 14">
        <text>UDP-N-acetyl-alpha-D-muramate + L-alanine + ATP = UDP-N-acetyl-alpha-D-muramoyl-L-alanine + ADP + phosphate + H(+)</text>
        <dbReference type="Rhea" id="RHEA:23372"/>
        <dbReference type="ChEBI" id="CHEBI:15378"/>
        <dbReference type="ChEBI" id="CHEBI:30616"/>
        <dbReference type="ChEBI" id="CHEBI:43474"/>
        <dbReference type="ChEBI" id="CHEBI:57972"/>
        <dbReference type="ChEBI" id="CHEBI:70757"/>
        <dbReference type="ChEBI" id="CHEBI:83898"/>
        <dbReference type="ChEBI" id="CHEBI:456216"/>
        <dbReference type="EC" id="6.3.2.8"/>
    </reaction>
</comment>
<evidence type="ECO:0000256" key="14">
    <source>
        <dbReference type="HAMAP-Rule" id="MF_00046"/>
    </source>
</evidence>
<sequence length="446" mass="49343">MSEHIYFLGIGGIGMSALARYHAHKGNKVSGYDRYRSALCASLEQEGMQLHYEDRASALPDDIDRVVYTPAIPKSLGEFQFLEAGNIPMFKRAAELGHISNGGISMAVAGTHGKTSISCILAHLMAESSFDCQAFLGGISKNFKSNVHFSDSKHYVLEADEYDRSFLQLTPNFLLISSVDADHLDIYGNDEEIRKSFSDLIGQLKSKGNLVVNKHVKLDVLGETKCATYGLSDADFTASKITLSAGRFKFDLVHPEGTITAMSLSYPGRHNLENAIGACAMALLAGVSENELRTSLNSFSGIERRFDFQITTDSCIYIDDYAHHPTEIRAALNSIRELYPNRKLTVLFQPHLFSRTRDFAEEFGQALSEADVVFVTDIYPAREAPLAGISSQLILEKVSRSQKKLVDKDEFLEYLKSAKPELLVSMGAGDISEWVEPINKCLQIID</sequence>
<evidence type="ECO:0000256" key="2">
    <source>
        <dbReference type="ARBA" id="ARBA00004752"/>
    </source>
</evidence>
<evidence type="ECO:0000313" key="18">
    <source>
        <dbReference type="EMBL" id="CCF99918.1"/>
    </source>
</evidence>
<keyword evidence="9 14" id="KW-0133">Cell shape</keyword>
<dbReference type="GO" id="GO:0009252">
    <property type="term" value="P:peptidoglycan biosynthetic process"/>
    <property type="evidence" value="ECO:0007669"/>
    <property type="project" value="UniProtKB-UniRule"/>
</dbReference>
<dbReference type="EMBL" id="FO117593">
    <property type="protein sequence ID" value="CCF99918.1"/>
    <property type="molecule type" value="Genomic_DNA"/>
</dbReference>
<accession>H6RFV7</accession>
<dbReference type="Pfam" id="PF01225">
    <property type="entry name" value="Mur_ligase"/>
    <property type="match status" value="1"/>
</dbReference>